<proteinExistence type="predicted"/>
<feature type="coiled-coil region" evidence="1">
    <location>
        <begin position="102"/>
        <end position="159"/>
    </location>
</feature>
<evidence type="ECO:0000313" key="3">
    <source>
        <dbReference type="Proteomes" id="UP000789405"/>
    </source>
</evidence>
<dbReference type="EMBL" id="CAJVPY010000392">
    <property type="protein sequence ID" value="CAG8470056.1"/>
    <property type="molecule type" value="Genomic_DNA"/>
</dbReference>
<dbReference type="Proteomes" id="UP000789405">
    <property type="component" value="Unassembled WGS sequence"/>
</dbReference>
<protein>
    <submittedName>
        <fullName evidence="2">2740_t:CDS:1</fullName>
    </submittedName>
</protein>
<reference evidence="2" key="1">
    <citation type="submission" date="2021-06" db="EMBL/GenBank/DDBJ databases">
        <authorList>
            <person name="Kallberg Y."/>
            <person name="Tangrot J."/>
            <person name="Rosling A."/>
        </authorList>
    </citation>
    <scope>NUCLEOTIDE SEQUENCE</scope>
    <source>
        <strain evidence="2">MA453B</strain>
    </source>
</reference>
<accession>A0A9N8Z332</accession>
<keyword evidence="3" id="KW-1185">Reference proteome</keyword>
<sequence length="207" mass="24350">MNPFPEMMLASSTSQQTKKKHAREKCRHYLSDHIIITNEYVNLQKPNNKYCFCLACHDLNFEKVKIINRKKLVKNYLKNCTHFIHKVGEREQADNILNNESLKKLRLNNEEVNENINNVAVVDSDSDDEIEDNEHIINVENWNEIIQRWNNMISEEEKDEIDIALGDNNLEQIINDTDHPAINNDAKWKLKTLFKDDIPTPAFIYDL</sequence>
<dbReference type="AlphaFoldDB" id="A0A9N8Z332"/>
<name>A0A9N8Z332_9GLOM</name>
<gene>
    <name evidence="2" type="ORF">DERYTH_LOCUS1412</name>
</gene>
<evidence type="ECO:0000256" key="1">
    <source>
        <dbReference type="SAM" id="Coils"/>
    </source>
</evidence>
<comment type="caution">
    <text evidence="2">The sequence shown here is derived from an EMBL/GenBank/DDBJ whole genome shotgun (WGS) entry which is preliminary data.</text>
</comment>
<evidence type="ECO:0000313" key="2">
    <source>
        <dbReference type="EMBL" id="CAG8470056.1"/>
    </source>
</evidence>
<dbReference type="OrthoDB" id="2407015at2759"/>
<keyword evidence="1" id="KW-0175">Coiled coil</keyword>
<organism evidence="2 3">
    <name type="scientific">Dentiscutata erythropus</name>
    <dbReference type="NCBI Taxonomy" id="1348616"/>
    <lineage>
        <taxon>Eukaryota</taxon>
        <taxon>Fungi</taxon>
        <taxon>Fungi incertae sedis</taxon>
        <taxon>Mucoromycota</taxon>
        <taxon>Glomeromycotina</taxon>
        <taxon>Glomeromycetes</taxon>
        <taxon>Diversisporales</taxon>
        <taxon>Gigasporaceae</taxon>
        <taxon>Dentiscutata</taxon>
    </lineage>
</organism>